<organism evidence="5 6">
    <name type="scientific">Myxococcus xanthus (strain DK1622)</name>
    <dbReference type="NCBI Taxonomy" id="246197"/>
    <lineage>
        <taxon>Bacteria</taxon>
        <taxon>Pseudomonadati</taxon>
        <taxon>Myxococcota</taxon>
        <taxon>Myxococcia</taxon>
        <taxon>Myxococcales</taxon>
        <taxon>Cystobacterineae</taxon>
        <taxon>Myxococcaceae</taxon>
        <taxon>Myxococcus</taxon>
    </lineage>
</organism>
<name>Q1D4K6_MYXXD</name>
<dbReference type="EnsemblBacteria" id="ABF88864">
    <property type="protein sequence ID" value="ABF88864"/>
    <property type="gene ID" value="MXAN_4242"/>
</dbReference>
<dbReference type="Proteomes" id="UP000002402">
    <property type="component" value="Chromosome"/>
</dbReference>
<gene>
    <name evidence="5" type="ordered locus">MXAN_4242</name>
</gene>
<reference evidence="5 6" key="1">
    <citation type="journal article" date="2006" name="Proc. Natl. Acad. Sci. U.S.A.">
        <title>Evolution of sensory complexity recorded in a myxobacterial genome.</title>
        <authorList>
            <person name="Goldman B.S."/>
            <person name="Nierman W.C."/>
            <person name="Kaiser D."/>
            <person name="Slater S.C."/>
            <person name="Durkin A.S."/>
            <person name="Eisen J.A."/>
            <person name="Ronning C.M."/>
            <person name="Barbazuk W.B."/>
            <person name="Blanchard M."/>
            <person name="Field C."/>
            <person name="Halling C."/>
            <person name="Hinkle G."/>
            <person name="Iartchuk O."/>
            <person name="Kim H.S."/>
            <person name="Mackenzie C."/>
            <person name="Madupu R."/>
            <person name="Miller N."/>
            <person name="Shvartsbeyn A."/>
            <person name="Sullivan S.A."/>
            <person name="Vaudin M."/>
            <person name="Wiegand R."/>
            <person name="Kaplan H.B."/>
        </authorList>
    </citation>
    <scope>NUCLEOTIDE SEQUENCE [LARGE SCALE GENOMIC DNA]</scope>
    <source>
        <strain evidence="6">DK1622</strain>
    </source>
</reference>
<comment type="similarity">
    <text evidence="1">Belongs to the BlaI transcriptional regulatory family.</text>
</comment>
<evidence type="ECO:0000256" key="4">
    <source>
        <dbReference type="ARBA" id="ARBA00023163"/>
    </source>
</evidence>
<evidence type="ECO:0000313" key="6">
    <source>
        <dbReference type="Proteomes" id="UP000002402"/>
    </source>
</evidence>
<dbReference type="SUPFAM" id="SSF46785">
    <property type="entry name" value="Winged helix' DNA-binding domain"/>
    <property type="match status" value="1"/>
</dbReference>
<keyword evidence="6" id="KW-1185">Reference proteome</keyword>
<evidence type="ECO:0000256" key="1">
    <source>
        <dbReference type="ARBA" id="ARBA00011046"/>
    </source>
</evidence>
<dbReference type="eggNOG" id="COG3682">
    <property type="taxonomic scope" value="Bacteria"/>
</dbReference>
<sequence>MTLTTAVVILREMTTHALPQPTRAELAILRVLWKQGPSTVRQVHELMRGTQDKDTGYTTVLKLLQNMTEKGIVQRDESERTHVYEAAISETRTQRDLLRDLMDRAFGGSATSVVAQALSMKRASAEELAEIRRLLDAHEKRGK</sequence>
<dbReference type="AlphaFoldDB" id="Q1D4K6"/>
<evidence type="ECO:0000313" key="5">
    <source>
        <dbReference type="EMBL" id="ABF88864.1"/>
    </source>
</evidence>
<keyword evidence="2" id="KW-0805">Transcription regulation</keyword>
<dbReference type="KEGG" id="mxa:MXAN_4242"/>
<dbReference type="STRING" id="246197.MXAN_4242"/>
<dbReference type="InterPro" id="IPR005650">
    <property type="entry name" value="BlaI_family"/>
</dbReference>
<dbReference type="GO" id="GO:0003677">
    <property type="term" value="F:DNA binding"/>
    <property type="evidence" value="ECO:0007669"/>
    <property type="project" value="UniProtKB-KW"/>
</dbReference>
<keyword evidence="4" id="KW-0804">Transcription</keyword>
<keyword evidence="3" id="KW-0238">DNA-binding</keyword>
<proteinExistence type="inferred from homology"/>
<dbReference type="Gene3D" id="1.10.10.10">
    <property type="entry name" value="Winged helix-like DNA-binding domain superfamily/Winged helix DNA-binding domain"/>
    <property type="match status" value="1"/>
</dbReference>
<dbReference type="InterPro" id="IPR036390">
    <property type="entry name" value="WH_DNA-bd_sf"/>
</dbReference>
<dbReference type="Pfam" id="PF03965">
    <property type="entry name" value="Penicillinase_R"/>
    <property type="match status" value="1"/>
</dbReference>
<dbReference type="HOGENOM" id="CLU_119090_4_2_7"/>
<evidence type="ECO:0000256" key="3">
    <source>
        <dbReference type="ARBA" id="ARBA00023125"/>
    </source>
</evidence>
<dbReference type="PIRSF" id="PIRSF019455">
    <property type="entry name" value="CopR_AtkY"/>
    <property type="match status" value="1"/>
</dbReference>
<evidence type="ECO:0000256" key="2">
    <source>
        <dbReference type="ARBA" id="ARBA00023015"/>
    </source>
</evidence>
<accession>Q1D4K6</accession>
<dbReference type="EMBL" id="CP000113">
    <property type="protein sequence ID" value="ABF88864.1"/>
    <property type="molecule type" value="Genomic_DNA"/>
</dbReference>
<dbReference type="Gene3D" id="1.10.4040.10">
    <property type="entry name" value="Penicillinase repressor domain"/>
    <property type="match status" value="1"/>
</dbReference>
<dbReference type="GO" id="GO:0045892">
    <property type="term" value="P:negative regulation of DNA-templated transcription"/>
    <property type="evidence" value="ECO:0007669"/>
    <property type="project" value="InterPro"/>
</dbReference>
<protein>
    <submittedName>
        <fullName evidence="5">Transcriptional regulator</fullName>
    </submittedName>
</protein>
<dbReference type="InterPro" id="IPR036388">
    <property type="entry name" value="WH-like_DNA-bd_sf"/>
</dbReference>